<dbReference type="Gene3D" id="3.40.30.10">
    <property type="entry name" value="Glutaredoxin"/>
    <property type="match status" value="1"/>
</dbReference>
<gene>
    <name evidence="3" type="ORF">IC610_08345</name>
</gene>
<dbReference type="Proteomes" id="UP000637299">
    <property type="component" value="Unassembled WGS sequence"/>
</dbReference>
<dbReference type="RefSeq" id="WP_191736344.1">
    <property type="nucleotide sequence ID" value="NZ_JACYFS010000002.1"/>
</dbReference>
<accession>A0ABR8ZAV8</accession>
<dbReference type="InterPro" id="IPR017937">
    <property type="entry name" value="Thioredoxin_CS"/>
</dbReference>
<sequence length="178" mass="20774">MKKIIAFIFIIQSVFAFSQVKWMTIEEALEAQKTQPKKILIDFYADWCGPCKIMDKKTYGNAVIYDILNTSYYPVKFNAEDKKTIEVFGRKFSNENSSQRKGRNSLHEFTQFMNVNAVPTTALLDETGRPITMLQGELTAKELEPYLVFISGDLHKKFKTQGEWEDYQRKFKSKIKEQ</sequence>
<name>A0ABR8ZAV8_9FLAO</name>
<keyword evidence="1" id="KW-0676">Redox-active center</keyword>
<evidence type="ECO:0000313" key="3">
    <source>
        <dbReference type="EMBL" id="MBD8082427.1"/>
    </source>
</evidence>
<evidence type="ECO:0000256" key="1">
    <source>
        <dbReference type="ARBA" id="ARBA00023284"/>
    </source>
</evidence>
<dbReference type="PANTHER" id="PTHR32234">
    <property type="entry name" value="THIOL:DISULFIDE INTERCHANGE PROTEIN DSBD"/>
    <property type="match status" value="1"/>
</dbReference>
<dbReference type="PROSITE" id="PS00194">
    <property type="entry name" value="THIOREDOXIN_1"/>
    <property type="match status" value="1"/>
</dbReference>
<evidence type="ECO:0000313" key="4">
    <source>
        <dbReference type="Proteomes" id="UP000637299"/>
    </source>
</evidence>
<dbReference type="InterPro" id="IPR012336">
    <property type="entry name" value="Thioredoxin-like_fold"/>
</dbReference>
<reference evidence="3 4" key="1">
    <citation type="submission" date="2020-09" db="EMBL/GenBank/DDBJ databases">
        <title>Genome seq and assembly of Chryseobacterium sp.</title>
        <authorList>
            <person name="Chhetri G."/>
        </authorList>
    </citation>
    <scope>NUCLEOTIDE SEQUENCE [LARGE SCALE GENOMIC DNA]</scope>
    <source>
        <strain evidence="3 4">GCR10</strain>
    </source>
</reference>
<protein>
    <submittedName>
        <fullName evidence="3">Thioredoxin fold domain-containing protein</fullName>
    </submittedName>
</protein>
<dbReference type="Pfam" id="PF13098">
    <property type="entry name" value="Thioredoxin_2"/>
    <property type="match status" value="1"/>
</dbReference>
<dbReference type="PANTHER" id="PTHR32234:SF0">
    <property type="entry name" value="THIOL:DISULFIDE INTERCHANGE PROTEIN DSBD"/>
    <property type="match status" value="1"/>
</dbReference>
<comment type="caution">
    <text evidence="3">The sequence shown here is derived from an EMBL/GenBank/DDBJ whole genome shotgun (WGS) entry which is preliminary data.</text>
</comment>
<evidence type="ECO:0000259" key="2">
    <source>
        <dbReference type="Pfam" id="PF13098"/>
    </source>
</evidence>
<proteinExistence type="predicted"/>
<dbReference type="InterPro" id="IPR036249">
    <property type="entry name" value="Thioredoxin-like_sf"/>
</dbReference>
<organism evidence="3 4">
    <name type="scientific">Chryseobacterium caseinilyticum</name>
    <dbReference type="NCBI Taxonomy" id="2771428"/>
    <lineage>
        <taxon>Bacteria</taxon>
        <taxon>Pseudomonadati</taxon>
        <taxon>Bacteroidota</taxon>
        <taxon>Flavobacteriia</taxon>
        <taxon>Flavobacteriales</taxon>
        <taxon>Weeksellaceae</taxon>
        <taxon>Chryseobacterium group</taxon>
        <taxon>Chryseobacterium</taxon>
    </lineage>
</organism>
<dbReference type="SUPFAM" id="SSF52833">
    <property type="entry name" value="Thioredoxin-like"/>
    <property type="match status" value="1"/>
</dbReference>
<keyword evidence="4" id="KW-1185">Reference proteome</keyword>
<feature type="domain" description="Thioredoxin-like fold" evidence="2">
    <location>
        <begin position="34"/>
        <end position="147"/>
    </location>
</feature>
<dbReference type="EMBL" id="JACYFS010000002">
    <property type="protein sequence ID" value="MBD8082427.1"/>
    <property type="molecule type" value="Genomic_DNA"/>
</dbReference>